<gene>
    <name evidence="1" type="ORF">CNE99_09570</name>
</gene>
<dbReference type="Pfam" id="PF00300">
    <property type="entry name" value="His_Phos_1"/>
    <property type="match status" value="1"/>
</dbReference>
<dbReference type="CDD" id="cd07067">
    <property type="entry name" value="HP_PGM_like"/>
    <property type="match status" value="1"/>
</dbReference>
<name>A0A2A5WJD5_9GAMM</name>
<dbReference type="InterPro" id="IPR029033">
    <property type="entry name" value="His_PPase_superfam"/>
</dbReference>
<evidence type="ECO:0000313" key="1">
    <source>
        <dbReference type="EMBL" id="PDH36532.1"/>
    </source>
</evidence>
<organism evidence="1 2">
    <name type="scientific">OM182 bacterium MED-G24</name>
    <dbReference type="NCBI Taxonomy" id="1986255"/>
    <lineage>
        <taxon>Bacteria</taxon>
        <taxon>Pseudomonadati</taxon>
        <taxon>Pseudomonadota</taxon>
        <taxon>Gammaproteobacteria</taxon>
        <taxon>OMG group</taxon>
        <taxon>OM182 clade</taxon>
    </lineage>
</organism>
<evidence type="ECO:0000313" key="2">
    <source>
        <dbReference type="Proteomes" id="UP000219327"/>
    </source>
</evidence>
<protein>
    <recommendedName>
        <fullName evidence="3">Phosphohistidine phosphatase SixA</fullName>
    </recommendedName>
</protein>
<evidence type="ECO:0008006" key="3">
    <source>
        <dbReference type="Google" id="ProtNLM"/>
    </source>
</evidence>
<sequence length="174" mass="18645">MVRHLVRGDKVNWAIMRHGEAGRAAIDADRRLTVSGREVVVDHARRLSDTAFHPRTIVSSSLVRARETAALVRETAFPDASMLVDDALVPSGIRQGVIGLLMAQVLGAASDCAQPDILLVSHQPLIGDLVAELTGRLVSVHPGTIVGMMMDMPSEGMSSDQTNNGDSSLTWVID</sequence>
<comment type="caution">
    <text evidence="1">The sequence shown here is derived from an EMBL/GenBank/DDBJ whole genome shotgun (WGS) entry which is preliminary data.</text>
</comment>
<dbReference type="EMBL" id="NTKD01000066">
    <property type="protein sequence ID" value="PDH36532.1"/>
    <property type="molecule type" value="Genomic_DNA"/>
</dbReference>
<dbReference type="Proteomes" id="UP000219327">
    <property type="component" value="Unassembled WGS sequence"/>
</dbReference>
<dbReference type="AlphaFoldDB" id="A0A2A5WJD5"/>
<dbReference type="InterPro" id="IPR013078">
    <property type="entry name" value="His_Pase_superF_clade-1"/>
</dbReference>
<accession>A0A2A5WJD5</accession>
<reference evidence="1 2" key="1">
    <citation type="submission" date="2017-08" db="EMBL/GenBank/DDBJ databases">
        <title>Fine stratification of microbial communities through a metagenomic profile of the photic zone.</title>
        <authorList>
            <person name="Haro-Moreno J.M."/>
            <person name="Lopez-Perez M."/>
            <person name="De La Torre J."/>
            <person name="Picazo A."/>
            <person name="Camacho A."/>
            <person name="Rodriguez-Valera F."/>
        </authorList>
    </citation>
    <scope>NUCLEOTIDE SEQUENCE [LARGE SCALE GENOMIC DNA]</scope>
    <source>
        <strain evidence="1">MED-G24</strain>
    </source>
</reference>
<dbReference type="Gene3D" id="3.40.50.1240">
    <property type="entry name" value="Phosphoglycerate mutase-like"/>
    <property type="match status" value="1"/>
</dbReference>
<proteinExistence type="predicted"/>
<dbReference type="SUPFAM" id="SSF53254">
    <property type="entry name" value="Phosphoglycerate mutase-like"/>
    <property type="match status" value="1"/>
</dbReference>